<organism evidence="8 9">
    <name type="scientific">Aromia moschata</name>
    <dbReference type="NCBI Taxonomy" id="1265417"/>
    <lineage>
        <taxon>Eukaryota</taxon>
        <taxon>Metazoa</taxon>
        <taxon>Ecdysozoa</taxon>
        <taxon>Arthropoda</taxon>
        <taxon>Hexapoda</taxon>
        <taxon>Insecta</taxon>
        <taxon>Pterygota</taxon>
        <taxon>Neoptera</taxon>
        <taxon>Endopterygota</taxon>
        <taxon>Coleoptera</taxon>
        <taxon>Polyphaga</taxon>
        <taxon>Cucujiformia</taxon>
        <taxon>Chrysomeloidea</taxon>
        <taxon>Cerambycidae</taxon>
        <taxon>Cerambycinae</taxon>
        <taxon>Callichromatini</taxon>
        <taxon>Aromia</taxon>
    </lineage>
</organism>
<keyword evidence="4" id="KW-1015">Disulfide bond</keyword>
<proteinExistence type="inferred from homology"/>
<comment type="similarity">
    <text evidence="1 6">Belongs to the type-B carboxylesterase/lipase family.</text>
</comment>
<evidence type="ECO:0000256" key="3">
    <source>
        <dbReference type="ARBA" id="ARBA00022801"/>
    </source>
</evidence>
<dbReference type="SUPFAM" id="SSF53474">
    <property type="entry name" value="alpha/beta-Hydrolases"/>
    <property type="match status" value="1"/>
</dbReference>
<dbReference type="AlphaFoldDB" id="A0AAV8YWD0"/>
<keyword evidence="2" id="KW-0719">Serine esterase</keyword>
<evidence type="ECO:0000256" key="6">
    <source>
        <dbReference type="RuleBase" id="RU361235"/>
    </source>
</evidence>
<keyword evidence="5" id="KW-0325">Glycoprotein</keyword>
<dbReference type="EMBL" id="JAPWTK010000041">
    <property type="protein sequence ID" value="KAJ8955021.1"/>
    <property type="molecule type" value="Genomic_DNA"/>
</dbReference>
<evidence type="ECO:0000313" key="9">
    <source>
        <dbReference type="Proteomes" id="UP001162162"/>
    </source>
</evidence>
<evidence type="ECO:0000259" key="7">
    <source>
        <dbReference type="Pfam" id="PF00135"/>
    </source>
</evidence>
<evidence type="ECO:0000256" key="5">
    <source>
        <dbReference type="ARBA" id="ARBA00023180"/>
    </source>
</evidence>
<comment type="caution">
    <text evidence="8">The sequence shown here is derived from an EMBL/GenBank/DDBJ whole genome shotgun (WGS) entry which is preliminary data.</text>
</comment>
<keyword evidence="9" id="KW-1185">Reference proteome</keyword>
<dbReference type="PROSITE" id="PS00122">
    <property type="entry name" value="CARBOXYLESTERASE_B_1"/>
    <property type="match status" value="1"/>
</dbReference>
<dbReference type="Pfam" id="PF00135">
    <property type="entry name" value="COesterase"/>
    <property type="match status" value="1"/>
</dbReference>
<dbReference type="InterPro" id="IPR029058">
    <property type="entry name" value="AB_hydrolase_fold"/>
</dbReference>
<name>A0AAV8YWD0_9CUCU</name>
<reference evidence="8" key="1">
    <citation type="journal article" date="2023" name="Insect Mol. Biol.">
        <title>Genome sequencing provides insights into the evolution of gene families encoding plant cell wall-degrading enzymes in longhorned beetles.</title>
        <authorList>
            <person name="Shin N.R."/>
            <person name="Okamura Y."/>
            <person name="Kirsch R."/>
            <person name="Pauchet Y."/>
        </authorList>
    </citation>
    <scope>NUCLEOTIDE SEQUENCE</scope>
    <source>
        <strain evidence="8">AMC_N1</strain>
    </source>
</reference>
<dbReference type="InterPro" id="IPR019826">
    <property type="entry name" value="Carboxylesterase_B_AS"/>
</dbReference>
<feature type="domain" description="Carboxylesterase type B" evidence="7">
    <location>
        <begin position="85"/>
        <end position="441"/>
    </location>
</feature>
<dbReference type="PANTHER" id="PTHR43142:SF1">
    <property type="entry name" value="CARBOXYLIC ESTER HYDROLASE"/>
    <property type="match status" value="1"/>
</dbReference>
<evidence type="ECO:0000256" key="1">
    <source>
        <dbReference type="ARBA" id="ARBA00005964"/>
    </source>
</evidence>
<evidence type="ECO:0000313" key="8">
    <source>
        <dbReference type="EMBL" id="KAJ8955021.1"/>
    </source>
</evidence>
<gene>
    <name evidence="8" type="ORF">NQ318_000453</name>
</gene>
<evidence type="ECO:0000256" key="2">
    <source>
        <dbReference type="ARBA" id="ARBA00022487"/>
    </source>
</evidence>
<sequence length="469" mass="52563">MITEFYSRSDSTSGKMRIVTFHIAVLYITFIYVARSECLEDDSLLVETSSGVVQGASGNQLLERTDRCTGFGAYRTRNHLLLCQKKKWTGILDVSEDSVQCIHGSNKTEGSEDCLNLKIYTTTLPKEQKKLPVFVFIHGGAFIFGSPNFTVYKPDLLLDEDVVVVAPQYRLGLFGFLSTGDMVAPGNNGIKDLVLALKWVKENIEAFGGDPDNITVAGQSAGSALVSYLLQTNHTKGLFNRAIMHSGTSLCLWAYFRKSVEFAADVAEYLKLDVNGTQGLFDQLKLMDATELLKAQEEVLLEFLKDSNPRDGVIVGPVIEPEHEGAVFSGRSYQELLKGNFHRVPLIVGHTSLEAYLNDIPGILRFYLGQFDIFVSKLVPIDMYIENLIQSHMVGSTIKKEYFGNDMIALSDFKLMKYISDDQFERPVQQSVKLPTQTKLQCTIINFRTKELCTELLTEHGQVWDIQRI</sequence>
<dbReference type="PANTHER" id="PTHR43142">
    <property type="entry name" value="CARBOXYLIC ESTER HYDROLASE"/>
    <property type="match status" value="1"/>
</dbReference>
<protein>
    <recommendedName>
        <fullName evidence="6">Carboxylic ester hydrolase</fullName>
        <ecNumber evidence="6">3.1.1.-</ecNumber>
    </recommendedName>
</protein>
<keyword evidence="3 6" id="KW-0378">Hydrolase</keyword>
<dbReference type="Gene3D" id="3.40.50.1820">
    <property type="entry name" value="alpha/beta hydrolase"/>
    <property type="match status" value="1"/>
</dbReference>
<evidence type="ECO:0000256" key="4">
    <source>
        <dbReference type="ARBA" id="ARBA00023157"/>
    </source>
</evidence>
<dbReference type="EC" id="3.1.1.-" evidence="6"/>
<dbReference type="Proteomes" id="UP001162162">
    <property type="component" value="Unassembled WGS sequence"/>
</dbReference>
<dbReference type="InterPro" id="IPR002018">
    <property type="entry name" value="CarbesteraseB"/>
</dbReference>
<accession>A0AAV8YWD0</accession>
<dbReference type="GO" id="GO:0052689">
    <property type="term" value="F:carboxylic ester hydrolase activity"/>
    <property type="evidence" value="ECO:0007669"/>
    <property type="project" value="UniProtKB-KW"/>
</dbReference>